<dbReference type="Pfam" id="PF00874">
    <property type="entry name" value="PRD"/>
    <property type="match status" value="2"/>
</dbReference>
<dbReference type="InterPro" id="IPR036634">
    <property type="entry name" value="PRD_sf"/>
</dbReference>
<dbReference type="AlphaFoldDB" id="A0A0R3JSL2"/>
<organism evidence="3 4">
    <name type="scientific">Caloramator mitchellensis</name>
    <dbReference type="NCBI Taxonomy" id="908809"/>
    <lineage>
        <taxon>Bacteria</taxon>
        <taxon>Bacillati</taxon>
        <taxon>Bacillota</taxon>
        <taxon>Clostridia</taxon>
        <taxon>Eubacteriales</taxon>
        <taxon>Clostridiaceae</taxon>
        <taxon>Caloramator</taxon>
    </lineage>
</organism>
<feature type="domain" description="PRD" evidence="2">
    <location>
        <begin position="171"/>
        <end position="276"/>
    </location>
</feature>
<dbReference type="GO" id="GO:0006355">
    <property type="term" value="P:regulation of DNA-templated transcription"/>
    <property type="evidence" value="ECO:0007669"/>
    <property type="project" value="InterPro"/>
</dbReference>
<dbReference type="InterPro" id="IPR011608">
    <property type="entry name" value="PRD"/>
</dbReference>
<protein>
    <submittedName>
        <fullName evidence="3">PtsGHI operon antiterminator</fullName>
    </submittedName>
</protein>
<dbReference type="Gene3D" id="1.20.890.100">
    <property type="match status" value="1"/>
</dbReference>
<dbReference type="InterPro" id="IPR036650">
    <property type="entry name" value="CAT_RNA-bd_dom_sf"/>
</dbReference>
<dbReference type="SUPFAM" id="SSF63520">
    <property type="entry name" value="PTS-regulatory domain, PRD"/>
    <property type="match status" value="2"/>
</dbReference>
<dbReference type="Pfam" id="PF03123">
    <property type="entry name" value="CAT_RBD"/>
    <property type="match status" value="1"/>
</dbReference>
<dbReference type="STRING" id="908809.ABG79_01658"/>
<dbReference type="PROSITE" id="PS51372">
    <property type="entry name" value="PRD_2"/>
    <property type="match status" value="2"/>
</dbReference>
<evidence type="ECO:0000256" key="1">
    <source>
        <dbReference type="ARBA" id="ARBA00022737"/>
    </source>
</evidence>
<accession>A0A0R3JSL2</accession>
<dbReference type="GO" id="GO:0003723">
    <property type="term" value="F:RNA binding"/>
    <property type="evidence" value="ECO:0007669"/>
    <property type="project" value="InterPro"/>
</dbReference>
<dbReference type="InterPro" id="IPR050661">
    <property type="entry name" value="BglG_antiterminators"/>
</dbReference>
<dbReference type="Gene3D" id="1.20.58.1950">
    <property type="match status" value="1"/>
</dbReference>
<dbReference type="SMART" id="SM01061">
    <property type="entry name" value="CAT_RBD"/>
    <property type="match status" value="1"/>
</dbReference>
<dbReference type="OrthoDB" id="9813552at2"/>
<name>A0A0R3JSL2_CALMK</name>
<evidence type="ECO:0000313" key="3">
    <source>
        <dbReference type="EMBL" id="KRQ86456.1"/>
    </source>
</evidence>
<gene>
    <name evidence="3" type="primary">glcT</name>
    <name evidence="3" type="ORF">ABG79_01658</name>
</gene>
<evidence type="ECO:0000313" key="4">
    <source>
        <dbReference type="Proteomes" id="UP000052015"/>
    </source>
</evidence>
<dbReference type="RefSeq" id="WP_057978995.1">
    <property type="nucleotide sequence ID" value="NZ_LKHP01000009.1"/>
</dbReference>
<dbReference type="Proteomes" id="UP000052015">
    <property type="component" value="Unassembled WGS sequence"/>
</dbReference>
<keyword evidence="4" id="KW-1185">Reference proteome</keyword>
<feature type="domain" description="PRD" evidence="2">
    <location>
        <begin position="66"/>
        <end position="170"/>
    </location>
</feature>
<comment type="caution">
    <text evidence="3">The sequence shown here is derived from an EMBL/GenBank/DDBJ whole genome shotgun (WGS) entry which is preliminary data.</text>
</comment>
<evidence type="ECO:0000259" key="2">
    <source>
        <dbReference type="PROSITE" id="PS51372"/>
    </source>
</evidence>
<dbReference type="PANTHER" id="PTHR30185">
    <property type="entry name" value="CRYPTIC BETA-GLUCOSIDE BGL OPERON ANTITERMINATOR"/>
    <property type="match status" value="1"/>
</dbReference>
<dbReference type="EMBL" id="LKHP01000009">
    <property type="protein sequence ID" value="KRQ86456.1"/>
    <property type="molecule type" value="Genomic_DNA"/>
</dbReference>
<dbReference type="SUPFAM" id="SSF50151">
    <property type="entry name" value="SacY-like RNA-binding domain"/>
    <property type="match status" value="1"/>
</dbReference>
<dbReference type="InterPro" id="IPR004341">
    <property type="entry name" value="CAT_RNA-bd_dom"/>
</dbReference>
<dbReference type="Gene3D" id="2.30.24.10">
    <property type="entry name" value="CAT RNA-binding domain"/>
    <property type="match status" value="1"/>
</dbReference>
<dbReference type="PANTHER" id="PTHR30185:SF16">
    <property type="entry name" value="PROTEIN GLCT"/>
    <property type="match status" value="1"/>
</dbReference>
<dbReference type="Gene3D" id="1.10.1790.10">
    <property type="entry name" value="PRD domain"/>
    <property type="match status" value="1"/>
</dbReference>
<proteinExistence type="predicted"/>
<keyword evidence="1" id="KW-0677">Repeat</keyword>
<reference evidence="3 4" key="1">
    <citation type="submission" date="2015-09" db="EMBL/GenBank/DDBJ databases">
        <title>Draft genome sequence of a Caloramator mitchellensis, a moderate thermophile from the Great Artesian Basin of Australia.</title>
        <authorList>
            <person name="Patel B.K."/>
        </authorList>
    </citation>
    <scope>NUCLEOTIDE SEQUENCE [LARGE SCALE GENOMIC DNA]</scope>
    <source>
        <strain evidence="3 4">VF08</strain>
    </source>
</reference>
<sequence length="276" mass="32190">MNTYEIVKIFNNNVVLAKRENTEYILIEKGLGFGRKKGDIIENNRFEKVFILEKDINERFKELTKNIESEIVGVCEEVIGLVSKEFEILDREIHIKLVDHIAFAIKRIKENDEIENPFTTEIEALYEKDYEVAKKAVELIEKRLDIEVPEGEIGFIALHINAAKNRQGISETIKCAYICNSITEILEDELKIDINRHSIDYARFVTHIKFAVHRIKNKIPIKNELKSAIKRKYKEAYNIGKLVAKFMENELGEKISEDEITYLAMHIEKLKNKSVY</sequence>